<gene>
    <name evidence="2" type="ORF">STAS_14118</name>
</gene>
<keyword evidence="1" id="KW-0472">Membrane</keyword>
<keyword evidence="3" id="KW-1185">Reference proteome</keyword>
<proteinExistence type="predicted"/>
<protein>
    <submittedName>
        <fullName evidence="2">Threonine synthase</fullName>
    </submittedName>
</protein>
<accession>A0A5A7PXW7</accession>
<keyword evidence="1" id="KW-0812">Transmembrane</keyword>
<dbReference type="Proteomes" id="UP000325081">
    <property type="component" value="Unassembled WGS sequence"/>
</dbReference>
<dbReference type="AlphaFoldDB" id="A0A5A7PXW7"/>
<evidence type="ECO:0000256" key="1">
    <source>
        <dbReference type="SAM" id="Phobius"/>
    </source>
</evidence>
<keyword evidence="1" id="KW-1133">Transmembrane helix</keyword>
<comment type="caution">
    <text evidence="2">The sequence shown here is derived from an EMBL/GenBank/DDBJ whole genome shotgun (WGS) entry which is preliminary data.</text>
</comment>
<feature type="transmembrane region" description="Helical" evidence="1">
    <location>
        <begin position="131"/>
        <end position="152"/>
    </location>
</feature>
<dbReference type="EMBL" id="BKCP01005405">
    <property type="protein sequence ID" value="GER37700.1"/>
    <property type="molecule type" value="Genomic_DNA"/>
</dbReference>
<reference evidence="3" key="1">
    <citation type="journal article" date="2019" name="Curr. Biol.">
        <title>Genome Sequence of Striga asiatica Provides Insight into the Evolution of Plant Parasitism.</title>
        <authorList>
            <person name="Yoshida S."/>
            <person name="Kim S."/>
            <person name="Wafula E.K."/>
            <person name="Tanskanen J."/>
            <person name="Kim Y.M."/>
            <person name="Honaas L."/>
            <person name="Yang Z."/>
            <person name="Spallek T."/>
            <person name="Conn C.E."/>
            <person name="Ichihashi Y."/>
            <person name="Cheong K."/>
            <person name="Cui S."/>
            <person name="Der J.P."/>
            <person name="Gundlach H."/>
            <person name="Jiao Y."/>
            <person name="Hori C."/>
            <person name="Ishida J.K."/>
            <person name="Kasahara H."/>
            <person name="Kiba T."/>
            <person name="Kim M.S."/>
            <person name="Koo N."/>
            <person name="Laohavisit A."/>
            <person name="Lee Y.H."/>
            <person name="Lumba S."/>
            <person name="McCourt P."/>
            <person name="Mortimer J.C."/>
            <person name="Mutuku J.M."/>
            <person name="Nomura T."/>
            <person name="Sasaki-Sekimoto Y."/>
            <person name="Seto Y."/>
            <person name="Wang Y."/>
            <person name="Wakatake T."/>
            <person name="Sakakibara H."/>
            <person name="Demura T."/>
            <person name="Yamaguchi S."/>
            <person name="Yoneyama K."/>
            <person name="Manabe R.I."/>
            <person name="Nelson D.C."/>
            <person name="Schulman A.H."/>
            <person name="Timko M.P."/>
            <person name="dePamphilis C.W."/>
            <person name="Choi D."/>
            <person name="Shirasu K."/>
        </authorList>
    </citation>
    <scope>NUCLEOTIDE SEQUENCE [LARGE SCALE GENOMIC DNA]</scope>
    <source>
        <strain evidence="3">cv. UVA1</strain>
    </source>
</reference>
<evidence type="ECO:0000313" key="2">
    <source>
        <dbReference type="EMBL" id="GER37700.1"/>
    </source>
</evidence>
<organism evidence="2 3">
    <name type="scientific">Striga asiatica</name>
    <name type="common">Asiatic witchweed</name>
    <name type="synonym">Buchnera asiatica</name>
    <dbReference type="NCBI Taxonomy" id="4170"/>
    <lineage>
        <taxon>Eukaryota</taxon>
        <taxon>Viridiplantae</taxon>
        <taxon>Streptophyta</taxon>
        <taxon>Embryophyta</taxon>
        <taxon>Tracheophyta</taxon>
        <taxon>Spermatophyta</taxon>
        <taxon>Magnoliopsida</taxon>
        <taxon>eudicotyledons</taxon>
        <taxon>Gunneridae</taxon>
        <taxon>Pentapetalae</taxon>
        <taxon>asterids</taxon>
        <taxon>lamiids</taxon>
        <taxon>Lamiales</taxon>
        <taxon>Orobanchaceae</taxon>
        <taxon>Buchnereae</taxon>
        <taxon>Striga</taxon>
    </lineage>
</organism>
<evidence type="ECO:0000313" key="3">
    <source>
        <dbReference type="Proteomes" id="UP000325081"/>
    </source>
</evidence>
<name>A0A5A7PXW7_STRAF</name>
<sequence>MVSQPWLEPSTRLPEKLAMEAVQDQLPERLVDMNLRTTHRPTFAISISPSALTVHATATCSDHPFAAASTSASLKHHRPAYENIRDEARHHASSHGFSAKYVSFNTAEKSESREEDDHGPREDFGKMLHGFVPFFPQIFIIYLFGFHLISVLDGKL</sequence>